<feature type="chain" id="PRO_5040109944" description="Mannosyltransferase" evidence="9">
    <location>
        <begin position="17"/>
        <end position="492"/>
    </location>
</feature>
<gene>
    <name evidence="10" type="ORF">MELIAE_LOCUS5306</name>
</gene>
<dbReference type="Pfam" id="PF03901">
    <property type="entry name" value="Glyco_transf_22"/>
    <property type="match status" value="1"/>
</dbReference>
<proteinExistence type="inferred from homology"/>
<keyword evidence="6 8" id="KW-1133">Transmembrane helix</keyword>
<dbReference type="EMBL" id="OV121134">
    <property type="protein sequence ID" value="CAH0553253.1"/>
    <property type="molecule type" value="Genomic_DNA"/>
</dbReference>
<dbReference type="InterPro" id="IPR005599">
    <property type="entry name" value="GPI_mannosylTrfase"/>
</dbReference>
<dbReference type="GO" id="GO:0000026">
    <property type="term" value="F:alpha-1,2-mannosyltransferase activity"/>
    <property type="evidence" value="ECO:0007669"/>
    <property type="project" value="TreeGrafter"/>
</dbReference>
<evidence type="ECO:0000256" key="7">
    <source>
        <dbReference type="ARBA" id="ARBA00023136"/>
    </source>
</evidence>
<keyword evidence="5 8" id="KW-0256">Endoplasmic reticulum</keyword>
<keyword evidence="9" id="KW-0732">Signal</keyword>
<dbReference type="PANTHER" id="PTHR22760:SF4">
    <property type="entry name" value="GPI MANNOSYLTRANSFERASE 3"/>
    <property type="match status" value="1"/>
</dbReference>
<keyword evidence="4 8" id="KW-0812">Transmembrane</keyword>
<feature type="transmembrane region" description="Helical" evidence="8">
    <location>
        <begin position="306"/>
        <end position="325"/>
    </location>
</feature>
<comment type="subcellular location">
    <subcellularLocation>
        <location evidence="1 8">Endoplasmic reticulum membrane</location>
        <topology evidence="1 8">Multi-pass membrane protein</topology>
    </subcellularLocation>
</comment>
<evidence type="ECO:0000256" key="2">
    <source>
        <dbReference type="ARBA" id="ARBA00022676"/>
    </source>
</evidence>
<dbReference type="Proteomes" id="UP001154078">
    <property type="component" value="Chromosome 3"/>
</dbReference>
<evidence type="ECO:0000256" key="4">
    <source>
        <dbReference type="ARBA" id="ARBA00022692"/>
    </source>
</evidence>
<evidence type="ECO:0000256" key="9">
    <source>
        <dbReference type="SAM" id="SignalP"/>
    </source>
</evidence>
<evidence type="ECO:0000313" key="10">
    <source>
        <dbReference type="EMBL" id="CAH0553253.1"/>
    </source>
</evidence>
<keyword evidence="7 8" id="KW-0472">Membrane</keyword>
<evidence type="ECO:0000256" key="6">
    <source>
        <dbReference type="ARBA" id="ARBA00022989"/>
    </source>
</evidence>
<evidence type="ECO:0000256" key="1">
    <source>
        <dbReference type="ARBA" id="ARBA00004477"/>
    </source>
</evidence>
<sequence length="492" mass="56889">MENLTVLLIFVSIRIASVFLTQTYFVPDEYWQSIEVAHKIVFDYGYLTWEWINGIRSYIHPLIFAVLYKCLELTGLDNPHALIYGPKILQALLSAYSDLCFYKWSGSKKWSVFIISSSWFWFYTGSRTLINSFECALSTIALNQFPWPGKGKDDNNKFIALIAILFAIRPTGIILWIPLCLYHLTIIKTGIMKTVFLRYMPIGLLVLTISTLLDSWMHGSFLVTGYEFVKYNFYYNIGEFYGSHPWHWYLSSGIPAIFGINLIPFVIATIVVLKNRQVYPNELILLGTVVFTVIVYSCLPHKEFRFLLPLLPIVFYISSRFLSSWSRKANTILLWAVAIIIFTGNLGPTWYFSFAHQRGTLDVMDPLREIASNDTSNKHFLFLMPCHSTPYYSHLHVNVSSRFLTCEPNFNKSNTHYIDEADTFYNNPNVWLRQHYPPNGTLPSHIIMFDSLAAGVSDILSRYKLTHQIFHTSFPTSRIGRFVLIHELLSKI</sequence>
<dbReference type="EC" id="2.4.1.-" evidence="8"/>
<feature type="signal peptide" evidence="9">
    <location>
        <begin position="1"/>
        <end position="16"/>
    </location>
</feature>
<evidence type="ECO:0000256" key="3">
    <source>
        <dbReference type="ARBA" id="ARBA00022679"/>
    </source>
</evidence>
<keyword evidence="11" id="KW-1185">Reference proteome</keyword>
<keyword evidence="3" id="KW-0808">Transferase</keyword>
<keyword evidence="2 8" id="KW-0328">Glycosyltransferase</keyword>
<evidence type="ECO:0000313" key="11">
    <source>
        <dbReference type="Proteomes" id="UP001154078"/>
    </source>
</evidence>
<dbReference type="AlphaFoldDB" id="A0A9P0B1R4"/>
<evidence type="ECO:0000256" key="5">
    <source>
        <dbReference type="ARBA" id="ARBA00022824"/>
    </source>
</evidence>
<dbReference type="GO" id="GO:0006506">
    <property type="term" value="P:GPI anchor biosynthetic process"/>
    <property type="evidence" value="ECO:0007669"/>
    <property type="project" value="TreeGrafter"/>
</dbReference>
<feature type="transmembrane region" description="Helical" evidence="8">
    <location>
        <begin position="248"/>
        <end position="271"/>
    </location>
</feature>
<feature type="transmembrane region" description="Helical" evidence="8">
    <location>
        <begin position="283"/>
        <end position="300"/>
    </location>
</feature>
<reference evidence="10" key="1">
    <citation type="submission" date="2021-12" db="EMBL/GenBank/DDBJ databases">
        <authorList>
            <person name="King R."/>
        </authorList>
    </citation>
    <scope>NUCLEOTIDE SEQUENCE</scope>
</reference>
<dbReference type="PANTHER" id="PTHR22760">
    <property type="entry name" value="GLYCOSYLTRANSFERASE"/>
    <property type="match status" value="1"/>
</dbReference>
<organism evidence="10 11">
    <name type="scientific">Brassicogethes aeneus</name>
    <name type="common">Rape pollen beetle</name>
    <name type="synonym">Meligethes aeneus</name>
    <dbReference type="NCBI Taxonomy" id="1431903"/>
    <lineage>
        <taxon>Eukaryota</taxon>
        <taxon>Metazoa</taxon>
        <taxon>Ecdysozoa</taxon>
        <taxon>Arthropoda</taxon>
        <taxon>Hexapoda</taxon>
        <taxon>Insecta</taxon>
        <taxon>Pterygota</taxon>
        <taxon>Neoptera</taxon>
        <taxon>Endopterygota</taxon>
        <taxon>Coleoptera</taxon>
        <taxon>Polyphaga</taxon>
        <taxon>Cucujiformia</taxon>
        <taxon>Nitidulidae</taxon>
        <taxon>Meligethinae</taxon>
        <taxon>Brassicogethes</taxon>
    </lineage>
</organism>
<feature type="transmembrane region" description="Helical" evidence="8">
    <location>
        <begin position="196"/>
        <end position="213"/>
    </location>
</feature>
<protein>
    <recommendedName>
        <fullName evidence="8">Mannosyltransferase</fullName>
        <ecNumber evidence="8">2.4.1.-</ecNumber>
    </recommendedName>
</protein>
<dbReference type="OrthoDB" id="416834at2759"/>
<feature type="transmembrane region" description="Helical" evidence="8">
    <location>
        <begin position="158"/>
        <end position="184"/>
    </location>
</feature>
<accession>A0A9P0B1R4</accession>
<feature type="transmembrane region" description="Helical" evidence="8">
    <location>
        <begin position="332"/>
        <end position="352"/>
    </location>
</feature>
<name>A0A9P0B1R4_BRAAE</name>
<dbReference type="GO" id="GO:0005789">
    <property type="term" value="C:endoplasmic reticulum membrane"/>
    <property type="evidence" value="ECO:0007669"/>
    <property type="project" value="UniProtKB-SubCell"/>
</dbReference>
<evidence type="ECO:0000256" key="8">
    <source>
        <dbReference type="RuleBase" id="RU363075"/>
    </source>
</evidence>
<comment type="similarity">
    <text evidence="8">Belongs to the glycosyltransferase 22 family.</text>
</comment>